<dbReference type="eggNOG" id="COG0304">
    <property type="taxonomic scope" value="Bacteria"/>
</dbReference>
<dbReference type="PANTHER" id="PTHR11712:SF347">
    <property type="entry name" value="BETA KETOACYL-ACYL CARRIER PROTEIN SYNTHASE"/>
    <property type="match status" value="1"/>
</dbReference>
<accession>D5ZU23</accession>
<dbReference type="SUPFAM" id="SSF53901">
    <property type="entry name" value="Thiolase-like"/>
    <property type="match status" value="1"/>
</dbReference>
<dbReference type="InterPro" id="IPR016039">
    <property type="entry name" value="Thiolase-like"/>
</dbReference>
<proteinExistence type="predicted"/>
<protein>
    <submittedName>
        <fullName evidence="3">3-oxoacyl-[acyl-carrier-protein] synthase</fullName>
    </submittedName>
</protein>
<feature type="domain" description="Ketosynthase family 3 (KS3)" evidence="2">
    <location>
        <begin position="1"/>
        <end position="145"/>
    </location>
</feature>
<reference evidence="4" key="1">
    <citation type="submission" date="2008-12" db="EMBL/GenBank/DDBJ databases">
        <title>Annotation of Streptomyces ghanaensis ATCC 14672.</title>
        <authorList>
            <consortium name="The Broad Institute Genome Sequencing Platform"/>
            <consortium name="Broad Institute Microbial Sequencing Center"/>
            <person name="Fischbach M."/>
            <person name="Ward D."/>
            <person name="Young S."/>
            <person name="Kodira C.D."/>
            <person name="Zeng Q."/>
            <person name="Koehrsen M."/>
            <person name="Godfrey P."/>
            <person name="Alvarado L."/>
            <person name="Berlin A.M."/>
            <person name="Borenstein D."/>
            <person name="Chen Z."/>
            <person name="Engels R."/>
            <person name="Freedman E."/>
            <person name="Gellesch M."/>
            <person name="Goldberg J."/>
            <person name="Griggs A."/>
            <person name="Gujja S."/>
            <person name="Heiman D.I."/>
            <person name="Hepburn T.A."/>
            <person name="Howarth C."/>
            <person name="Jen D."/>
            <person name="Larson L."/>
            <person name="Lewis B."/>
            <person name="Mehta T."/>
            <person name="Park D."/>
            <person name="Pearson M."/>
            <person name="Roberts A."/>
            <person name="Saif S."/>
            <person name="Shea T.D."/>
            <person name="Shenoy N."/>
            <person name="Sisk P."/>
            <person name="Stolte C."/>
            <person name="Sykes S.N."/>
            <person name="Walk T."/>
            <person name="White J."/>
            <person name="Yandava C."/>
            <person name="Straight P."/>
            <person name="Clardy J."/>
            <person name="Hung D."/>
            <person name="Kolter R."/>
            <person name="Mekalanos J."/>
            <person name="Walker S."/>
            <person name="Walsh C.T."/>
            <person name="Wieland B.L.C."/>
            <person name="Ilzarbe M."/>
            <person name="Galagan J."/>
            <person name="Nusbaum C."/>
            <person name="Birren B."/>
        </authorList>
    </citation>
    <scope>NUCLEOTIDE SEQUENCE [LARGE SCALE GENOMIC DNA]</scope>
    <source>
        <strain evidence="4">ATCC 14672 / DSM 40746 / JCM 4963 / KCTC 9882 / NRRL B-12104 / FH 1290</strain>
    </source>
</reference>
<dbReference type="Proteomes" id="UP000003824">
    <property type="component" value="Unassembled WGS sequence"/>
</dbReference>
<dbReference type="InterPro" id="IPR000794">
    <property type="entry name" value="Beta-ketoacyl_synthase"/>
</dbReference>
<dbReference type="AlphaFoldDB" id="D5ZU23"/>
<dbReference type="EMBL" id="DS999641">
    <property type="protein sequence ID" value="EFE64857.2"/>
    <property type="molecule type" value="Genomic_DNA"/>
</dbReference>
<evidence type="ECO:0000313" key="4">
    <source>
        <dbReference type="Proteomes" id="UP000003824"/>
    </source>
</evidence>
<name>D5ZU23_STRV1</name>
<sequence>MRHPPPVAPHPDGEGAEHVLRTAIAAARLTPRGVRHVNAHGTGTRAGDTAEAWALRRVFTGAVPPVTAAKGVLGHALGAGGAIEAALTVLTLEHQLIPPTANLDLQEAGQRLDIVIGTPRPARLDVAVTDSFGFGGQKAVLVFTTP</sequence>
<gene>
    <name evidence="3" type="ORF">SSFG_00112</name>
</gene>
<dbReference type="PANTHER" id="PTHR11712">
    <property type="entry name" value="POLYKETIDE SYNTHASE-RELATED"/>
    <property type="match status" value="1"/>
</dbReference>
<organism evidence="3 4">
    <name type="scientific">Streptomyces viridosporus (strain ATCC 14672 / DSM 40746 / JCM 4963 / KCTC 9882 / NRRL B-12104 / FH 1290)</name>
    <name type="common">Streptomyces ghanaensis</name>
    <dbReference type="NCBI Taxonomy" id="566461"/>
    <lineage>
        <taxon>Bacteria</taxon>
        <taxon>Bacillati</taxon>
        <taxon>Actinomycetota</taxon>
        <taxon>Actinomycetes</taxon>
        <taxon>Kitasatosporales</taxon>
        <taxon>Streptomycetaceae</taxon>
        <taxon>Streptomyces</taxon>
    </lineage>
</organism>
<dbReference type="Gene3D" id="3.40.47.10">
    <property type="match status" value="1"/>
</dbReference>
<dbReference type="GO" id="GO:0004315">
    <property type="term" value="F:3-oxoacyl-[acyl-carrier-protein] synthase activity"/>
    <property type="evidence" value="ECO:0007669"/>
    <property type="project" value="TreeGrafter"/>
</dbReference>
<evidence type="ECO:0000313" key="3">
    <source>
        <dbReference type="EMBL" id="EFE64857.2"/>
    </source>
</evidence>
<keyword evidence="1" id="KW-0808">Transferase</keyword>
<dbReference type="PROSITE" id="PS52004">
    <property type="entry name" value="KS3_2"/>
    <property type="match status" value="1"/>
</dbReference>
<dbReference type="Pfam" id="PF02801">
    <property type="entry name" value="Ketoacyl-synt_C"/>
    <property type="match status" value="1"/>
</dbReference>
<dbReference type="InterPro" id="IPR020841">
    <property type="entry name" value="PKS_Beta-ketoAc_synthase_dom"/>
</dbReference>
<evidence type="ECO:0000259" key="2">
    <source>
        <dbReference type="PROSITE" id="PS52004"/>
    </source>
</evidence>
<dbReference type="InterPro" id="IPR014031">
    <property type="entry name" value="Ketoacyl_synth_C"/>
</dbReference>
<evidence type="ECO:0000256" key="1">
    <source>
        <dbReference type="ARBA" id="ARBA00022679"/>
    </source>
</evidence>
<dbReference type="GO" id="GO:0006633">
    <property type="term" value="P:fatty acid biosynthetic process"/>
    <property type="evidence" value="ECO:0007669"/>
    <property type="project" value="TreeGrafter"/>
</dbReference>